<dbReference type="RefSeq" id="WP_014414998.1">
    <property type="nucleotide sequence ID" value="NC_017059.1"/>
</dbReference>
<dbReference type="eggNOG" id="COG3829">
    <property type="taxonomic scope" value="Bacteria"/>
</dbReference>
<evidence type="ECO:0000259" key="8">
    <source>
        <dbReference type="PROSITE" id="PS50109"/>
    </source>
</evidence>
<evidence type="ECO:0000256" key="1">
    <source>
        <dbReference type="ARBA" id="ARBA00000085"/>
    </source>
</evidence>
<evidence type="ECO:0000313" key="10">
    <source>
        <dbReference type="EMBL" id="CCG08362.1"/>
    </source>
</evidence>
<keyword evidence="6" id="KW-0067">ATP-binding</keyword>
<dbReference type="SUPFAM" id="SSF55785">
    <property type="entry name" value="PYP-like sensor domain (PAS domain)"/>
    <property type="match status" value="6"/>
</dbReference>
<dbReference type="EMBL" id="HE663493">
    <property type="protein sequence ID" value="CCG08362.1"/>
    <property type="molecule type" value="Genomic_DNA"/>
</dbReference>
<keyword evidence="11" id="KW-1185">Reference proteome</keyword>
<dbReference type="Proteomes" id="UP000033220">
    <property type="component" value="Chromosome DSM 122"/>
</dbReference>
<organism evidence="10 11">
    <name type="scientific">Pararhodospirillum photometricum DSM 122</name>
    <dbReference type="NCBI Taxonomy" id="1150469"/>
    <lineage>
        <taxon>Bacteria</taxon>
        <taxon>Pseudomonadati</taxon>
        <taxon>Pseudomonadota</taxon>
        <taxon>Alphaproteobacteria</taxon>
        <taxon>Rhodospirillales</taxon>
        <taxon>Rhodospirillaceae</taxon>
        <taxon>Pararhodospirillum</taxon>
    </lineage>
</organism>
<keyword evidence="5" id="KW-0418">Kinase</keyword>
<dbReference type="PROSITE" id="PS50109">
    <property type="entry name" value="HIS_KIN"/>
    <property type="match status" value="1"/>
</dbReference>
<dbReference type="CDD" id="cd00130">
    <property type="entry name" value="PAS"/>
    <property type="match status" value="3"/>
</dbReference>
<dbReference type="PATRIC" id="fig|1150469.3.peg.1959"/>
<dbReference type="Pfam" id="PF12860">
    <property type="entry name" value="PAS_7"/>
    <property type="match status" value="1"/>
</dbReference>
<dbReference type="Gene3D" id="3.30.450.20">
    <property type="entry name" value="PAS domain"/>
    <property type="match status" value="5"/>
</dbReference>
<evidence type="ECO:0000259" key="9">
    <source>
        <dbReference type="PROSITE" id="PS50112"/>
    </source>
</evidence>
<feature type="domain" description="Histidine kinase" evidence="8">
    <location>
        <begin position="814"/>
        <end position="1072"/>
    </location>
</feature>
<dbReference type="GO" id="GO:0000160">
    <property type="term" value="P:phosphorelay signal transduction system"/>
    <property type="evidence" value="ECO:0007669"/>
    <property type="project" value="UniProtKB-KW"/>
</dbReference>
<dbReference type="InterPro" id="IPR005467">
    <property type="entry name" value="His_kinase_dom"/>
</dbReference>
<evidence type="ECO:0000313" key="11">
    <source>
        <dbReference type="Proteomes" id="UP000033220"/>
    </source>
</evidence>
<dbReference type="OrthoDB" id="9796100at2"/>
<dbReference type="InterPro" id="IPR013656">
    <property type="entry name" value="PAS_4"/>
</dbReference>
<dbReference type="InterPro" id="IPR036890">
    <property type="entry name" value="HATPase_C_sf"/>
</dbReference>
<dbReference type="GO" id="GO:0005524">
    <property type="term" value="F:ATP binding"/>
    <property type="evidence" value="ECO:0007669"/>
    <property type="project" value="UniProtKB-KW"/>
</dbReference>
<dbReference type="eggNOG" id="COG5000">
    <property type="taxonomic scope" value="Bacteria"/>
</dbReference>
<keyword evidence="3 10" id="KW-0808">Transferase</keyword>
<feature type="domain" description="PAS" evidence="9">
    <location>
        <begin position="674"/>
        <end position="709"/>
    </location>
</feature>
<feature type="domain" description="PAS" evidence="9">
    <location>
        <begin position="508"/>
        <end position="552"/>
    </location>
</feature>
<evidence type="ECO:0000256" key="6">
    <source>
        <dbReference type="ARBA" id="ARBA00022840"/>
    </source>
</evidence>
<evidence type="ECO:0000256" key="4">
    <source>
        <dbReference type="ARBA" id="ARBA00022741"/>
    </source>
</evidence>
<dbReference type="HOGENOM" id="CLU_000445_114_39_5"/>
<evidence type="ECO:0000256" key="2">
    <source>
        <dbReference type="ARBA" id="ARBA00012438"/>
    </source>
</evidence>
<accession>H6SK47</accession>
<evidence type="ECO:0000256" key="3">
    <source>
        <dbReference type="ARBA" id="ARBA00022679"/>
    </source>
</evidence>
<dbReference type="SMART" id="SM00091">
    <property type="entry name" value="PAS"/>
    <property type="match status" value="5"/>
</dbReference>
<protein>
    <recommendedName>
        <fullName evidence="2">histidine kinase</fullName>
        <ecNumber evidence="2">2.7.13.3</ecNumber>
    </recommendedName>
</protein>
<dbReference type="Pfam" id="PF02518">
    <property type="entry name" value="HATPase_c"/>
    <property type="match status" value="1"/>
</dbReference>
<dbReference type="eggNOG" id="COG4191">
    <property type="taxonomic scope" value="Bacteria"/>
</dbReference>
<reference evidence="10 11" key="1">
    <citation type="submission" date="2012-02" db="EMBL/GenBank/DDBJ databases">
        <title>Shotgun genome sequence of Phaeospirillum photometricum DSM 122.</title>
        <authorList>
            <person name="Duquesne K."/>
            <person name="Sturgis J."/>
        </authorList>
    </citation>
    <scope>NUCLEOTIDE SEQUENCE [LARGE SCALE GENOMIC DNA]</scope>
    <source>
        <strain evidence="11">DSM122</strain>
    </source>
</reference>
<proteinExistence type="predicted"/>
<evidence type="ECO:0000256" key="7">
    <source>
        <dbReference type="ARBA" id="ARBA00023012"/>
    </source>
</evidence>
<sequence>MTNPERFPPTSTSPVPLEGLGDVLEELSCILFRRTLSPEGRLSYPFLSRNTEALLGFAPEDISFGGQDGRDIVLPSDGPALKAALAVSSQTLSRCHEQFRVVTATGETRWLRGSANPLLLPDGTVHWNGIWQDISTWMRAEHDVKNGTVSREGMLVVQASGVIAWANGEMARQFHVPAHSLKERSLGDLFPEARARKLSPYPCGAAKTPVGLTARRLDGTTFPFVGTITSVVVNEEESFLLVGTNALHEQDPLRDTLASPDVVLDWFWETDAQDHLTFSSEQIGRVLGVKPSALIGHSWFEIGLDDEPGFALVLRTCLEARVGFADLVFSVGPEGGHDRRTIRLSGQPLFTPDGFYCGYRGVGTDITREVRAERRAERAQQQLTDAIESFSGAIAVYDAQDRLIICNPAYSDSFDPSHEFVYPGQNFETILRECYSRGIFDLTDIDFDQWIARRLERHRHANGEGLVVKLADGRWMLSRECATQEGGVVSIRTDITELKSREQDLDRLRRRYALILDSTGEGIVGLDASGRVHFANGMAGSIFGQVPNAMIGCCFQRLITGVAVSNPCLPETALPPSPVMVAFRAGLAGQVSDEIRRGDNGQTVPIDFFVAPLIEDDAPAGVVLVFRDATERLKFEAFREQQQHALEQQVSARTADLKREITVRTRVESALRESRERLKGITDSLFEGVVVVDAQGQVVFANPSARQFLECGEIEGHPLDSVLQVRSPLGPLPFALSPFHTVLSEGTTVRDDDAVFQVSENKRLDVAYACSPLGEEAPPEAAVISFRDIQSLKKAQRELFQASRLSSVGQLAAGVAHEINTPIQYIGDNLRFIEEAIVKLFGLIETAQDLIARTTMGTADPDGLQRAIATFQTSATRAKLPFLSAEVPVAVSESLDGVEQISRIVLSMKDFSHPGTSTKTMTDLNRALESTLTVSRNVWKHGAEVVRDFDPALPPVLCHAGEINQVFLNLVVNAVHAIEASGKPLPGTITITTRRDGPMALIRVSDTGTGIPEAIKDRLFDPFFTTKGVGKGTGQGLAICRDVVVGKHGGTMEASGPVGEGATFVVRLPIEGNDENGSWE</sequence>
<dbReference type="SUPFAM" id="SSF55874">
    <property type="entry name" value="ATPase domain of HSP90 chaperone/DNA topoisomerase II/histidine kinase"/>
    <property type="match status" value="1"/>
</dbReference>
<dbReference type="STRING" id="1150469.RSPPHO_01736"/>
<comment type="catalytic activity">
    <reaction evidence="1">
        <text>ATP + protein L-histidine = ADP + protein N-phospho-L-histidine.</text>
        <dbReference type="EC" id="2.7.13.3"/>
    </reaction>
</comment>
<dbReference type="Gene3D" id="1.10.287.130">
    <property type="match status" value="1"/>
</dbReference>
<dbReference type="PRINTS" id="PR00344">
    <property type="entry name" value="BCTRLSENSOR"/>
</dbReference>
<keyword evidence="7" id="KW-0902">Two-component regulatory system</keyword>
<dbReference type="InterPro" id="IPR004358">
    <property type="entry name" value="Sig_transdc_His_kin-like_C"/>
</dbReference>
<dbReference type="EC" id="2.7.13.3" evidence="2"/>
<dbReference type="Pfam" id="PF08448">
    <property type="entry name" value="PAS_4"/>
    <property type="match status" value="1"/>
</dbReference>
<dbReference type="InterPro" id="IPR013655">
    <property type="entry name" value="PAS_fold_3"/>
</dbReference>
<dbReference type="Pfam" id="PF08447">
    <property type="entry name" value="PAS_3"/>
    <property type="match status" value="1"/>
</dbReference>
<dbReference type="AlphaFoldDB" id="H6SK47"/>
<dbReference type="InterPro" id="IPR003594">
    <property type="entry name" value="HATPase_dom"/>
</dbReference>
<dbReference type="PROSITE" id="PS50112">
    <property type="entry name" value="PAS"/>
    <property type="match status" value="2"/>
</dbReference>
<name>H6SK47_PARPM</name>
<gene>
    <name evidence="10" type="ORF">RSPPHO_01736</name>
</gene>
<keyword evidence="4" id="KW-0547">Nucleotide-binding</keyword>
<dbReference type="InterPro" id="IPR035965">
    <property type="entry name" value="PAS-like_dom_sf"/>
</dbReference>
<dbReference type="InterPro" id="IPR000014">
    <property type="entry name" value="PAS"/>
</dbReference>
<evidence type="ECO:0000256" key="5">
    <source>
        <dbReference type="ARBA" id="ARBA00022777"/>
    </source>
</evidence>
<dbReference type="KEGG" id="rpm:RSPPHO_01736"/>
<dbReference type="Pfam" id="PF13426">
    <property type="entry name" value="PAS_9"/>
    <property type="match status" value="2"/>
</dbReference>
<dbReference type="GO" id="GO:0004673">
    <property type="term" value="F:protein histidine kinase activity"/>
    <property type="evidence" value="ECO:0007669"/>
    <property type="project" value="UniProtKB-EC"/>
</dbReference>
<dbReference type="PANTHER" id="PTHR43065">
    <property type="entry name" value="SENSOR HISTIDINE KINASE"/>
    <property type="match status" value="1"/>
</dbReference>
<dbReference type="SMART" id="SM00387">
    <property type="entry name" value="HATPase_c"/>
    <property type="match status" value="1"/>
</dbReference>
<dbReference type="Gene3D" id="3.30.565.10">
    <property type="entry name" value="Histidine kinase-like ATPase, C-terminal domain"/>
    <property type="match status" value="1"/>
</dbReference>
<dbReference type="PANTHER" id="PTHR43065:SF46">
    <property type="entry name" value="C4-DICARBOXYLATE TRANSPORT SENSOR PROTEIN DCTB"/>
    <property type="match status" value="1"/>
</dbReference>